<feature type="transmembrane region" description="Helical" evidence="9">
    <location>
        <begin position="487"/>
        <end position="510"/>
    </location>
</feature>
<dbReference type="Proteomes" id="UP001295794">
    <property type="component" value="Unassembled WGS sequence"/>
</dbReference>
<comment type="catalytic activity">
    <reaction evidence="7">
        <text>myo-inositol(out) + H(+)(out) = myo-inositol(in) + H(+)(in)</text>
        <dbReference type="Rhea" id="RHEA:60364"/>
        <dbReference type="ChEBI" id="CHEBI:15378"/>
        <dbReference type="ChEBI" id="CHEBI:17268"/>
    </reaction>
</comment>
<dbReference type="InterPro" id="IPR005828">
    <property type="entry name" value="MFS_sugar_transport-like"/>
</dbReference>
<evidence type="ECO:0000256" key="7">
    <source>
        <dbReference type="ARBA" id="ARBA00049119"/>
    </source>
</evidence>
<dbReference type="GO" id="GO:0005351">
    <property type="term" value="F:carbohydrate:proton symporter activity"/>
    <property type="evidence" value="ECO:0007669"/>
    <property type="project" value="TreeGrafter"/>
</dbReference>
<evidence type="ECO:0000313" key="11">
    <source>
        <dbReference type="EMBL" id="CAK5280911.1"/>
    </source>
</evidence>
<accession>A0AAD2HRL9</accession>
<gene>
    <name evidence="11" type="ORF">MYCIT1_LOCUS31636</name>
</gene>
<dbReference type="SUPFAM" id="SSF103473">
    <property type="entry name" value="MFS general substrate transporter"/>
    <property type="match status" value="1"/>
</dbReference>
<dbReference type="InterPro" id="IPR005829">
    <property type="entry name" value="Sugar_transporter_CS"/>
</dbReference>
<dbReference type="InterPro" id="IPR020846">
    <property type="entry name" value="MFS_dom"/>
</dbReference>
<feature type="transmembrane region" description="Helical" evidence="9">
    <location>
        <begin position="182"/>
        <end position="200"/>
    </location>
</feature>
<dbReference type="PROSITE" id="PS00217">
    <property type="entry name" value="SUGAR_TRANSPORT_2"/>
    <property type="match status" value="1"/>
</dbReference>
<evidence type="ECO:0000256" key="1">
    <source>
        <dbReference type="ARBA" id="ARBA00004141"/>
    </source>
</evidence>
<feature type="domain" description="Major facilitator superfamily (MFS) profile" evidence="10">
    <location>
        <begin position="133"/>
        <end position="575"/>
    </location>
</feature>
<dbReference type="InterPro" id="IPR050360">
    <property type="entry name" value="MFS_Sugar_Transporters"/>
</dbReference>
<keyword evidence="6 9" id="KW-0472">Membrane</keyword>
<keyword evidence="3" id="KW-0813">Transport</keyword>
<protein>
    <recommendedName>
        <fullName evidence="10">Major facilitator superfamily (MFS) profile domain-containing protein</fullName>
    </recommendedName>
</protein>
<evidence type="ECO:0000256" key="4">
    <source>
        <dbReference type="ARBA" id="ARBA00022692"/>
    </source>
</evidence>
<evidence type="ECO:0000256" key="5">
    <source>
        <dbReference type="ARBA" id="ARBA00022989"/>
    </source>
</evidence>
<sequence length="956" mass="101862">MSSQLTRTRACMGRIAWLGPEGSTAMTSRSASARPRGRFPHFHGEDLPCGAPHPIIEALASRTHPLRAATTYRTVLRTVRSAEQPHRIKCAILHASQVLRVNRPSTLFDNSPMADAHATVTPRAVLLAVFIAFDTLPILPGFLFGYDIGVISGCLIMPDFINRFGEVGADGTMFLSSSRQSIITSLLSAGTFVGALGQAFTSDSMGRRGSILIWSGIFTVGVAIQTGTTFSLAQLTVGRFIAGLGVGALSAIVPLYNGETSPKAYRGTLFLSYVIDLGTHTIHNSASWRIPVGLQMVWGLALLSGIFFLPESPRHLLGNGKVEEARAVIADLNGVALDDPVVIDTVDELQYAIGLENEGGKATWAECFSSRNAMWKRTINGMMLQFIQQLNGQNFFYYYGDTFFASAGTSLSPYIIQVIVGGVSVIGTVPALYLIEAWGRRRSLLTGAVLEATCALIGGLVGHYTVAPAGTPKELLTARNKAGGDSLIAFAVLHVMFFSIFWGPTPWVYLGESFPLRVRSKSIALGSATNWLWNFLLGFFAPRIANKIGALIWLIFFGALFFGWFYVYFCIPETKGLSLEEVDELYRSGVKPWHSAGWRPHLHDQHESEKADDVRRRHESVHLRCLGVHVSPPVVLSLPTTMVFCGECGTQGDGRFCTECGARLAEAPMTAAAPGVKSPSISGGTSAGGTGSSIRSSSISVAAAASEGGTSVGRAILGGTNVAGGTSAGGTSSTTTIGGVSASATLIAQPAPAAAPAPAPQQQQSTALFGAQGYRLEAFHIISREIFMGLDRSGYPSGTQLIEPSKVSLFRRLAGKSIPPYFETHVLPYYYLTIGAPCAGSNVLTWEGWNTYLAHKILAGPDEMYAHVGAVLRGLNIQLPWQMQRSDFPPYAYPDAAARELQFQQGVRDMAGAALGGGARYGGLRAGNAGTHANAALMRGAAKAGFGLLGSGFLFN</sequence>
<feature type="transmembrane region" description="Helical" evidence="9">
    <location>
        <begin position="414"/>
        <end position="435"/>
    </location>
</feature>
<dbReference type="AlphaFoldDB" id="A0AAD2HRL9"/>
<dbReference type="PROSITE" id="PS50850">
    <property type="entry name" value="MFS"/>
    <property type="match status" value="1"/>
</dbReference>
<proteinExistence type="inferred from homology"/>
<dbReference type="GO" id="GO:0016020">
    <property type="term" value="C:membrane"/>
    <property type="evidence" value="ECO:0007669"/>
    <property type="project" value="UniProtKB-SubCell"/>
</dbReference>
<dbReference type="InterPro" id="IPR036259">
    <property type="entry name" value="MFS_trans_sf"/>
</dbReference>
<evidence type="ECO:0000313" key="12">
    <source>
        <dbReference type="Proteomes" id="UP001295794"/>
    </source>
</evidence>
<feature type="transmembrane region" description="Helical" evidence="9">
    <location>
        <begin position="290"/>
        <end position="309"/>
    </location>
</feature>
<dbReference type="InterPro" id="IPR003663">
    <property type="entry name" value="Sugar/inositol_transpt"/>
</dbReference>
<keyword evidence="5 9" id="KW-1133">Transmembrane helix</keyword>
<dbReference type="PANTHER" id="PTHR48022:SF91">
    <property type="entry name" value="MAJOR FACILITATOR SUPERFAMILY (MFS) PROFILE DOMAIN-CONTAINING PROTEIN-RELATED"/>
    <property type="match status" value="1"/>
</dbReference>
<comment type="caution">
    <text evidence="11">The sequence shown here is derived from an EMBL/GenBank/DDBJ whole genome shotgun (WGS) entry which is preliminary data.</text>
</comment>
<dbReference type="EMBL" id="CAVNYO010000440">
    <property type="protein sequence ID" value="CAK5280911.1"/>
    <property type="molecule type" value="Genomic_DNA"/>
</dbReference>
<evidence type="ECO:0000256" key="8">
    <source>
        <dbReference type="SAM" id="MobiDB-lite"/>
    </source>
</evidence>
<evidence type="ECO:0000259" key="10">
    <source>
        <dbReference type="PROSITE" id="PS50850"/>
    </source>
</evidence>
<feature type="transmembrane region" description="Helical" evidence="9">
    <location>
        <begin position="548"/>
        <end position="569"/>
    </location>
</feature>
<keyword evidence="4 9" id="KW-0812">Transmembrane</keyword>
<evidence type="ECO:0000256" key="3">
    <source>
        <dbReference type="ARBA" id="ARBA00022448"/>
    </source>
</evidence>
<comment type="similarity">
    <text evidence="2">Belongs to the major facilitator superfamily. Sugar transporter (TC 2.A.1.1) family.</text>
</comment>
<feature type="region of interest" description="Disordered" evidence="8">
    <location>
        <begin position="671"/>
        <end position="693"/>
    </location>
</feature>
<organism evidence="11 12">
    <name type="scientific">Mycena citricolor</name>
    <dbReference type="NCBI Taxonomy" id="2018698"/>
    <lineage>
        <taxon>Eukaryota</taxon>
        <taxon>Fungi</taxon>
        <taxon>Dikarya</taxon>
        <taxon>Basidiomycota</taxon>
        <taxon>Agaricomycotina</taxon>
        <taxon>Agaricomycetes</taxon>
        <taxon>Agaricomycetidae</taxon>
        <taxon>Agaricales</taxon>
        <taxon>Marasmiineae</taxon>
        <taxon>Mycenaceae</taxon>
        <taxon>Mycena</taxon>
    </lineage>
</organism>
<dbReference type="PRINTS" id="PR00171">
    <property type="entry name" value="SUGRTRNSPORT"/>
</dbReference>
<reference evidence="11" key="1">
    <citation type="submission" date="2023-11" db="EMBL/GenBank/DDBJ databases">
        <authorList>
            <person name="De Vega J J."/>
            <person name="De Vega J J."/>
        </authorList>
    </citation>
    <scope>NUCLEOTIDE SEQUENCE</scope>
</reference>
<feature type="transmembrane region" description="Helical" evidence="9">
    <location>
        <begin position="124"/>
        <end position="146"/>
    </location>
</feature>
<evidence type="ECO:0000256" key="2">
    <source>
        <dbReference type="ARBA" id="ARBA00010992"/>
    </source>
</evidence>
<evidence type="ECO:0000256" key="9">
    <source>
        <dbReference type="SAM" id="Phobius"/>
    </source>
</evidence>
<dbReference type="Gene3D" id="1.20.1250.20">
    <property type="entry name" value="MFS general substrate transporter like domains"/>
    <property type="match status" value="1"/>
</dbReference>
<feature type="transmembrane region" description="Helical" evidence="9">
    <location>
        <begin position="239"/>
        <end position="256"/>
    </location>
</feature>
<name>A0AAD2HRL9_9AGAR</name>
<feature type="transmembrane region" description="Helical" evidence="9">
    <location>
        <begin position="522"/>
        <end position="542"/>
    </location>
</feature>
<feature type="transmembrane region" description="Helical" evidence="9">
    <location>
        <begin position="212"/>
        <end position="233"/>
    </location>
</feature>
<evidence type="ECO:0000256" key="6">
    <source>
        <dbReference type="ARBA" id="ARBA00023136"/>
    </source>
</evidence>
<keyword evidence="12" id="KW-1185">Reference proteome</keyword>
<dbReference type="PANTHER" id="PTHR48022">
    <property type="entry name" value="PLASTIDIC GLUCOSE TRANSPORTER 4"/>
    <property type="match status" value="1"/>
</dbReference>
<dbReference type="PROSITE" id="PS00216">
    <property type="entry name" value="SUGAR_TRANSPORT_1"/>
    <property type="match status" value="1"/>
</dbReference>
<comment type="subcellular location">
    <subcellularLocation>
        <location evidence="1">Membrane</location>
        <topology evidence="1">Multi-pass membrane protein</topology>
    </subcellularLocation>
</comment>
<dbReference type="CDD" id="cd17356">
    <property type="entry name" value="MFS_HXT"/>
    <property type="match status" value="1"/>
</dbReference>
<dbReference type="NCBIfam" id="TIGR00879">
    <property type="entry name" value="SP"/>
    <property type="match status" value="1"/>
</dbReference>
<dbReference type="Pfam" id="PF00083">
    <property type="entry name" value="Sugar_tr"/>
    <property type="match status" value="1"/>
</dbReference>